<dbReference type="AlphaFoldDB" id="A0A8I6RXX4"/>
<evidence type="ECO:0000256" key="7">
    <source>
        <dbReference type="RuleBase" id="RU367138"/>
    </source>
</evidence>
<dbReference type="GO" id="GO:0005789">
    <property type="term" value="C:endoplasmic reticulum membrane"/>
    <property type="evidence" value="ECO:0007669"/>
    <property type="project" value="UniProtKB-SubCell"/>
</dbReference>
<evidence type="ECO:0000313" key="9">
    <source>
        <dbReference type="EnsemblMetazoa" id="XP_014252190.1"/>
    </source>
</evidence>
<evidence type="ECO:0000256" key="3">
    <source>
        <dbReference type="ARBA" id="ARBA00008400"/>
    </source>
</evidence>
<accession>A0A8I6RXX4</accession>
<comment type="subcellular location">
    <subcellularLocation>
        <location evidence="1 7">Endoplasmic reticulum membrane</location>
        <topology evidence="1 7">Multi-pass membrane protein</topology>
    </subcellularLocation>
</comment>
<dbReference type="Gene3D" id="3.40.720.10">
    <property type="entry name" value="Alkaline Phosphatase, subunit A"/>
    <property type="match status" value="1"/>
</dbReference>
<dbReference type="Proteomes" id="UP000494040">
    <property type="component" value="Unassembled WGS sequence"/>
</dbReference>
<evidence type="ECO:0000256" key="6">
    <source>
        <dbReference type="ARBA" id="ARBA00022824"/>
    </source>
</evidence>
<feature type="domain" description="GPI ethanolamine phosphate transferase 1 C-terminal" evidence="8">
    <location>
        <begin position="413"/>
        <end position="759"/>
    </location>
</feature>
<comment type="similarity">
    <text evidence="3 7">Belongs to the PIGG/PIGN/PIGO family. PIGN subfamily.</text>
</comment>
<proteinExistence type="inferred from homology"/>
<keyword evidence="7" id="KW-0812">Transmembrane</keyword>
<dbReference type="Pfam" id="PF04987">
    <property type="entry name" value="PigN"/>
    <property type="match status" value="1"/>
</dbReference>
<evidence type="ECO:0000313" key="10">
    <source>
        <dbReference type="Proteomes" id="UP000494040"/>
    </source>
</evidence>
<feature type="transmembrane region" description="Helical" evidence="7">
    <location>
        <begin position="749"/>
        <end position="766"/>
    </location>
</feature>
<feature type="transmembrane region" description="Helical" evidence="7">
    <location>
        <begin position="577"/>
        <end position="592"/>
    </location>
</feature>
<feature type="transmembrane region" description="Helical" evidence="7">
    <location>
        <begin position="469"/>
        <end position="491"/>
    </location>
</feature>
<feature type="transmembrane region" description="Helical" evidence="7">
    <location>
        <begin position="553"/>
        <end position="570"/>
    </location>
</feature>
<feature type="transmembrane region" description="Helical" evidence="7">
    <location>
        <begin position="819"/>
        <end position="838"/>
    </location>
</feature>
<feature type="transmembrane region" description="Helical" evidence="7">
    <location>
        <begin position="633"/>
        <end position="653"/>
    </location>
</feature>
<protein>
    <recommendedName>
        <fullName evidence="4 7">GPI ethanolamine phosphate transferase 1</fullName>
        <ecNumber evidence="7">2.-.-.-</ecNumber>
    </recommendedName>
</protein>
<comment type="pathway">
    <text evidence="2 7">Glycolipid biosynthesis; glycosylphosphatidylinositol-anchor biosynthesis.</text>
</comment>
<dbReference type="InterPro" id="IPR017852">
    <property type="entry name" value="GPI_EtnP_transferase_1_C"/>
</dbReference>
<dbReference type="InterPro" id="IPR017850">
    <property type="entry name" value="Alkaline_phosphatase_core_sf"/>
</dbReference>
<dbReference type="EnsemblMetazoa" id="XM_014396704.1">
    <property type="protein sequence ID" value="XP_014252190.1"/>
    <property type="gene ID" value="LOC106668183"/>
</dbReference>
<keyword evidence="7" id="KW-0472">Membrane</keyword>
<feature type="transmembrane region" description="Helical" evidence="7">
    <location>
        <begin position="604"/>
        <end position="621"/>
    </location>
</feature>
<name>A0A8I6RXX4_CIMLE</name>
<sequence>MVRIGSLKKVCNYLPGRHLLTTWLFSIWVHFVLLIGVMDLNRHEVPVSPATVSSPRDVKSSAKDSPVRRLVVFHVDGLAPLRFSAHIDQQPKLTAIVARKGSWGITKSPSYITKRQKMLSTFTGSYWAKGVGILEQSGSVYFVGDPKTAEWLTPLGNKLRAFTWQEPSWDKYSYMSDDKAADEWVQKQTLALLNTKTFPEINRDKAVIMIRFVGHDMSGELEGENSLRAKDALVRILAMITNIITVAEDKWNDQRTTFAILSDSNESPIVTWGPAISSALVPEPNPSNINWKSPYTKRRDMDRRSVAPLLACILDVEPPIDSVAGLPIDFLEEKPRMKAQCSSKTATQIMKLFLETAKHHQSYGRIKLTTLWTSITQKSAIKMSDIIDGAYEDGDYLGVIAASKILTDRCLRGMHYYGEFKRKFSTYLLLLTVLGWTFACATWLCPRLDIDLGPAENGPKTVVYCRPRVIFDIVMALVSTGLIVVCCFDGLPWRFHSYLLTPCFIWWTALRDSQYWMKVYKCSMHPEAMSFVSGIYVAFAGICWSIISDRLSLSLLLVGTLTFSSFFSMMKTKSVRLKIWLLTSIPFIVLLHDRANEIDEDSGLTHVMSAVAWICAVSFISKIASAKLGDSPILVANVISLIAILFKGTSGMAPASYHLAWLVALFLPLIGSCNIIMRLCQIFFSLCTPFFLLSTGSEPLSLLGLLFHASTWYLAECYSNCENSEILKAELSEGDEGTRKFGTNDSRRVFFYMVYVILATSAVRITDNLIVYNGDFTKLDEQIVSVTWWAKGFVPILCISCLLILLWKKSNGDELALGLAVLFMCSLMSFLFLFMVLAGGEEQNKLQWSVSHYFAGQYISIVTILSLPASYVLTVPSILSKYISSPYNQPAHTS</sequence>
<keyword evidence="7" id="KW-1133">Transmembrane helix</keyword>
<dbReference type="GO" id="GO:0051377">
    <property type="term" value="F:mannose-ethanolamine phosphotransferase activity"/>
    <property type="evidence" value="ECO:0007669"/>
    <property type="project" value="UniProtKB-UniRule"/>
</dbReference>
<keyword evidence="6 7" id="KW-0256">Endoplasmic reticulum</keyword>
<dbReference type="EC" id="2.-.-.-" evidence="7"/>
<organism evidence="9 10">
    <name type="scientific">Cimex lectularius</name>
    <name type="common">Bed bug</name>
    <name type="synonym">Acanthia lectularia</name>
    <dbReference type="NCBI Taxonomy" id="79782"/>
    <lineage>
        <taxon>Eukaryota</taxon>
        <taxon>Metazoa</taxon>
        <taxon>Ecdysozoa</taxon>
        <taxon>Arthropoda</taxon>
        <taxon>Hexapoda</taxon>
        <taxon>Insecta</taxon>
        <taxon>Pterygota</taxon>
        <taxon>Neoptera</taxon>
        <taxon>Paraneoptera</taxon>
        <taxon>Hemiptera</taxon>
        <taxon>Heteroptera</taxon>
        <taxon>Panheteroptera</taxon>
        <taxon>Cimicomorpha</taxon>
        <taxon>Cimicidae</taxon>
        <taxon>Cimex</taxon>
    </lineage>
</organism>
<keyword evidence="10" id="KW-1185">Reference proteome</keyword>
<evidence type="ECO:0000259" key="8">
    <source>
        <dbReference type="Pfam" id="PF04987"/>
    </source>
</evidence>
<dbReference type="InterPro" id="IPR007070">
    <property type="entry name" value="GPI_EtnP_transferase_1"/>
</dbReference>
<feature type="transmembrane region" description="Helical" evidence="7">
    <location>
        <begin position="858"/>
        <end position="879"/>
    </location>
</feature>
<feature type="transmembrane region" description="Helical" evidence="7">
    <location>
        <begin position="424"/>
        <end position="444"/>
    </location>
</feature>
<feature type="transmembrane region" description="Helical" evidence="7">
    <location>
        <begin position="20"/>
        <end position="38"/>
    </location>
</feature>
<dbReference type="UniPathway" id="UPA00196"/>
<dbReference type="KEGG" id="clec:106668183"/>
<feature type="transmembrane region" description="Helical" evidence="7">
    <location>
        <begin position="786"/>
        <end position="807"/>
    </location>
</feature>
<keyword evidence="5 7" id="KW-0337">GPI-anchor biosynthesis</keyword>
<evidence type="ECO:0000256" key="5">
    <source>
        <dbReference type="ARBA" id="ARBA00022502"/>
    </source>
</evidence>
<evidence type="ECO:0000256" key="1">
    <source>
        <dbReference type="ARBA" id="ARBA00004477"/>
    </source>
</evidence>
<dbReference type="OrthoDB" id="10681040at2759"/>
<keyword evidence="7" id="KW-0808">Transferase</keyword>
<dbReference type="PANTHER" id="PTHR12250:SF0">
    <property type="entry name" value="GPI ETHANOLAMINE PHOSPHATE TRANSFERASE 1"/>
    <property type="match status" value="1"/>
</dbReference>
<dbReference type="GO" id="GO:0006506">
    <property type="term" value="P:GPI anchor biosynthetic process"/>
    <property type="evidence" value="ECO:0007669"/>
    <property type="project" value="UniProtKB-UniPathway"/>
</dbReference>
<evidence type="ECO:0000256" key="4">
    <source>
        <dbReference type="ARBA" id="ARBA00020831"/>
    </source>
</evidence>
<reference evidence="9" key="1">
    <citation type="submission" date="2022-01" db="UniProtKB">
        <authorList>
            <consortium name="EnsemblMetazoa"/>
        </authorList>
    </citation>
    <scope>IDENTIFICATION</scope>
</reference>
<feature type="transmembrane region" description="Helical" evidence="7">
    <location>
        <begin position="528"/>
        <end position="547"/>
    </location>
</feature>
<feature type="transmembrane region" description="Helical" evidence="7">
    <location>
        <begin position="659"/>
        <end position="677"/>
    </location>
</feature>
<evidence type="ECO:0000256" key="2">
    <source>
        <dbReference type="ARBA" id="ARBA00004687"/>
    </source>
</evidence>
<comment type="function">
    <text evidence="7">Ethanolamine phosphate transferase involved in glycosylphosphatidylinositol-anchor biosynthesis. Transfers ethanolamine phosphate to the first alpha-1,4-linked mannose of the glycosylphosphatidylinositol precursor of GPI-anchor.</text>
</comment>
<gene>
    <name evidence="9" type="primary">106668183</name>
</gene>
<dbReference type="PANTHER" id="PTHR12250">
    <property type="entry name" value="PHOSPHATIDYLINOSITOL GLYCAN, CLASS N"/>
    <property type="match status" value="1"/>
</dbReference>